<organism evidence="2 3">
    <name type="scientific">Hirsutella minnesotensis 3608</name>
    <dbReference type="NCBI Taxonomy" id="1043627"/>
    <lineage>
        <taxon>Eukaryota</taxon>
        <taxon>Fungi</taxon>
        <taxon>Dikarya</taxon>
        <taxon>Ascomycota</taxon>
        <taxon>Pezizomycotina</taxon>
        <taxon>Sordariomycetes</taxon>
        <taxon>Hypocreomycetidae</taxon>
        <taxon>Hypocreales</taxon>
        <taxon>Ophiocordycipitaceae</taxon>
        <taxon>Hirsutella</taxon>
    </lineage>
</organism>
<dbReference type="EMBL" id="KQ030816">
    <property type="protein sequence ID" value="KJZ68772.1"/>
    <property type="molecule type" value="Genomic_DNA"/>
</dbReference>
<dbReference type="Proteomes" id="UP000054481">
    <property type="component" value="Unassembled WGS sequence"/>
</dbReference>
<sequence>MLFIQFAALALAALVAAEPAEPEEHQYEARAPYLGILYSQPNYRGARQTISDRDSGRCINLHGSLREDVQSINIDRRERDSCTLRICSAKARLDAKSVFAVVVAAKVRLGSTLPTTATLPAAESAPSAAAAATKCLCILSSFGDGVATDAETR</sequence>
<protein>
    <submittedName>
        <fullName evidence="2">Uncharacterized protein</fullName>
    </submittedName>
</protein>
<evidence type="ECO:0000313" key="3">
    <source>
        <dbReference type="Proteomes" id="UP000054481"/>
    </source>
</evidence>
<proteinExistence type="predicted"/>
<gene>
    <name evidence="2" type="ORF">HIM_11841</name>
</gene>
<reference evidence="2 3" key="1">
    <citation type="journal article" date="2014" name="Genome Biol. Evol.">
        <title>Comparative genomics and transcriptomics analyses reveal divergent lifestyle features of nematode endoparasitic fungus Hirsutella minnesotensis.</title>
        <authorList>
            <person name="Lai Y."/>
            <person name="Liu K."/>
            <person name="Zhang X."/>
            <person name="Zhang X."/>
            <person name="Li K."/>
            <person name="Wang N."/>
            <person name="Shu C."/>
            <person name="Wu Y."/>
            <person name="Wang C."/>
            <person name="Bushley K.E."/>
            <person name="Xiang M."/>
            <person name="Liu X."/>
        </authorList>
    </citation>
    <scope>NUCLEOTIDE SEQUENCE [LARGE SCALE GENOMIC DNA]</scope>
    <source>
        <strain evidence="2 3">3608</strain>
    </source>
</reference>
<feature type="chain" id="PRO_5002526190" evidence="1">
    <location>
        <begin position="18"/>
        <end position="153"/>
    </location>
</feature>
<evidence type="ECO:0000313" key="2">
    <source>
        <dbReference type="EMBL" id="KJZ68772.1"/>
    </source>
</evidence>
<keyword evidence="1" id="KW-0732">Signal</keyword>
<dbReference type="OrthoDB" id="4922373at2759"/>
<accession>A0A0F7ZWD3</accession>
<feature type="signal peptide" evidence="1">
    <location>
        <begin position="1"/>
        <end position="17"/>
    </location>
</feature>
<keyword evidence="3" id="KW-1185">Reference proteome</keyword>
<evidence type="ECO:0000256" key="1">
    <source>
        <dbReference type="SAM" id="SignalP"/>
    </source>
</evidence>
<dbReference type="AlphaFoldDB" id="A0A0F7ZWD3"/>
<name>A0A0F7ZWD3_9HYPO</name>